<comment type="caution">
    <text evidence="2">The sequence shown here is derived from an EMBL/GenBank/DDBJ whole genome shotgun (WGS) entry which is preliminary data.</text>
</comment>
<dbReference type="PANTHER" id="PTHR37984:SF5">
    <property type="entry name" value="PROTEIN NYNRIN-LIKE"/>
    <property type="match status" value="1"/>
</dbReference>
<dbReference type="AlphaFoldDB" id="A0A438H8U5"/>
<dbReference type="InterPro" id="IPR041588">
    <property type="entry name" value="Integrase_H2C2"/>
</dbReference>
<gene>
    <name evidence="2" type="ORF">CK203_053941</name>
</gene>
<proteinExistence type="predicted"/>
<dbReference type="Pfam" id="PF17921">
    <property type="entry name" value="Integrase_H2C2"/>
    <property type="match status" value="1"/>
</dbReference>
<dbReference type="PANTHER" id="PTHR37984">
    <property type="entry name" value="PROTEIN CBG26694"/>
    <property type="match status" value="1"/>
</dbReference>
<organism evidence="2 3">
    <name type="scientific">Vitis vinifera</name>
    <name type="common">Grape</name>
    <dbReference type="NCBI Taxonomy" id="29760"/>
    <lineage>
        <taxon>Eukaryota</taxon>
        <taxon>Viridiplantae</taxon>
        <taxon>Streptophyta</taxon>
        <taxon>Embryophyta</taxon>
        <taxon>Tracheophyta</taxon>
        <taxon>Spermatophyta</taxon>
        <taxon>Magnoliopsida</taxon>
        <taxon>eudicotyledons</taxon>
        <taxon>Gunneridae</taxon>
        <taxon>Pentapetalae</taxon>
        <taxon>rosids</taxon>
        <taxon>Vitales</taxon>
        <taxon>Vitaceae</taxon>
        <taxon>Viteae</taxon>
        <taxon>Vitis</taxon>
    </lineage>
</organism>
<dbReference type="InterPro" id="IPR050951">
    <property type="entry name" value="Retrovirus_Pol_polyprotein"/>
</dbReference>
<dbReference type="Proteomes" id="UP000288805">
    <property type="component" value="Unassembled WGS sequence"/>
</dbReference>
<reference evidence="2 3" key="1">
    <citation type="journal article" date="2018" name="PLoS Genet.">
        <title>Population sequencing reveals clonal diversity and ancestral inbreeding in the grapevine cultivar Chardonnay.</title>
        <authorList>
            <person name="Roach M.J."/>
            <person name="Johnson D.L."/>
            <person name="Bohlmann J."/>
            <person name="van Vuuren H.J."/>
            <person name="Jones S.J."/>
            <person name="Pretorius I.S."/>
            <person name="Schmidt S.A."/>
            <person name="Borneman A.R."/>
        </authorList>
    </citation>
    <scope>NUCLEOTIDE SEQUENCE [LARGE SCALE GENOMIC DNA]</scope>
    <source>
        <strain evidence="3">cv. Chardonnay</strain>
        <tissue evidence="2">Leaf</tissue>
    </source>
</reference>
<sequence>MTATIKGFDSFKDLYPGDPFFGSIWKDCINGQPGKYLLHDGFLFKGNQLCVPNWSLREKSIQDMHGGGLGGHFRQDKTYGMVEQEFFWPKMRKDVYKFVKRCQTCQESKGKVQNTSLSTPLPIPTTPWEDKFGTRLQYSTSYHPQTDGQTKVVNRSLGDLLRCLVGENPNQWEAVVAQAEFAYYYSKNQTTSKSLSEVVYGKQSMHLYDLAPLPKMGRNSLKGGNMVDLMKKLHEEIRLKIEE</sequence>
<evidence type="ECO:0000259" key="1">
    <source>
        <dbReference type="Pfam" id="PF17921"/>
    </source>
</evidence>
<dbReference type="EMBL" id="QGNW01000262">
    <property type="protein sequence ID" value="RVW80727.1"/>
    <property type="molecule type" value="Genomic_DNA"/>
</dbReference>
<feature type="domain" description="Integrase zinc-binding" evidence="1">
    <location>
        <begin position="55"/>
        <end position="109"/>
    </location>
</feature>
<protein>
    <recommendedName>
        <fullName evidence="1">Integrase zinc-binding domain-containing protein</fullName>
    </recommendedName>
</protein>
<dbReference type="Gene3D" id="1.10.340.70">
    <property type="match status" value="1"/>
</dbReference>
<dbReference type="SUPFAM" id="SSF53098">
    <property type="entry name" value="Ribonuclease H-like"/>
    <property type="match status" value="1"/>
</dbReference>
<name>A0A438H8U5_VITVI</name>
<dbReference type="GO" id="GO:0003676">
    <property type="term" value="F:nucleic acid binding"/>
    <property type="evidence" value="ECO:0007669"/>
    <property type="project" value="InterPro"/>
</dbReference>
<evidence type="ECO:0000313" key="3">
    <source>
        <dbReference type="Proteomes" id="UP000288805"/>
    </source>
</evidence>
<dbReference type="FunFam" id="1.10.340.70:FF:000001">
    <property type="entry name" value="Retrovirus-related Pol polyprotein from transposon gypsy-like Protein"/>
    <property type="match status" value="1"/>
</dbReference>
<dbReference type="Gene3D" id="3.30.420.10">
    <property type="entry name" value="Ribonuclease H-like superfamily/Ribonuclease H"/>
    <property type="match status" value="1"/>
</dbReference>
<dbReference type="InterPro" id="IPR036397">
    <property type="entry name" value="RNaseH_sf"/>
</dbReference>
<evidence type="ECO:0000313" key="2">
    <source>
        <dbReference type="EMBL" id="RVW80727.1"/>
    </source>
</evidence>
<dbReference type="InterPro" id="IPR012337">
    <property type="entry name" value="RNaseH-like_sf"/>
</dbReference>
<accession>A0A438H8U5</accession>